<gene>
    <name evidence="4" type="ORF">GY4MC1_3883</name>
</gene>
<dbReference type="KEGG" id="gmc:GY4MC1_3883"/>
<accession>A0A7U3YIQ5</accession>
<dbReference type="GO" id="GO:0016787">
    <property type="term" value="F:hydrolase activity"/>
    <property type="evidence" value="ECO:0007669"/>
    <property type="project" value="UniProtKB-KW"/>
</dbReference>
<evidence type="ECO:0000256" key="1">
    <source>
        <dbReference type="ARBA" id="ARBA00006499"/>
    </source>
</evidence>
<reference evidence="4" key="1">
    <citation type="submission" date="2010-10" db="EMBL/GenBank/DDBJ databases">
        <title>Complete sequence of plasmid of Geobacillus sp. Y4.1MC1.</title>
        <authorList>
            <consortium name="US DOE Joint Genome Institute"/>
            <person name="Lucas S."/>
            <person name="Copeland A."/>
            <person name="Lapidus A."/>
            <person name="Cheng J.-F."/>
            <person name="Bruce D."/>
            <person name="Goodwin L."/>
            <person name="Pitluck S."/>
            <person name="Chertkov O."/>
            <person name="Zhang X."/>
            <person name="Detter J.C."/>
            <person name="Han C."/>
            <person name="Tapia R."/>
            <person name="Land M."/>
            <person name="Hauser L."/>
            <person name="Jeffries C."/>
            <person name="Kyrpides N."/>
            <person name="Ivanova N."/>
            <person name="Ovchinnikova G."/>
            <person name="Brumm P."/>
            <person name="Mead D."/>
            <person name="Woyke T."/>
        </authorList>
    </citation>
    <scope>NUCLEOTIDE SEQUENCE [LARGE SCALE GENOMIC DNA]</scope>
    <source>
        <strain evidence="4">Y4.1MC1</strain>
        <plasmid evidence="4">pGY4MC101</plasmid>
    </source>
</reference>
<dbReference type="PANTHER" id="PTHR10655:SF17">
    <property type="entry name" value="LYSOPHOSPHOLIPASE-LIKE PROTEIN 1"/>
    <property type="match status" value="1"/>
</dbReference>
<proteinExistence type="inferred from homology"/>
<dbReference type="InterPro" id="IPR050565">
    <property type="entry name" value="LYPA1-2/EST-like"/>
</dbReference>
<dbReference type="SUPFAM" id="SSF53474">
    <property type="entry name" value="alpha/beta-Hydrolases"/>
    <property type="match status" value="1"/>
</dbReference>
<keyword evidence="4" id="KW-0614">Plasmid</keyword>
<dbReference type="Gene3D" id="3.40.50.1820">
    <property type="entry name" value="alpha/beta hydrolase"/>
    <property type="match status" value="1"/>
</dbReference>
<feature type="domain" description="Phospholipase/carboxylesterase/thioesterase" evidence="3">
    <location>
        <begin position="74"/>
        <end position="211"/>
    </location>
</feature>
<name>A0A7U3YIQ5_GEOS0</name>
<geneLocation type="plasmid" evidence="4">
    <name>pGY4MC101</name>
</geneLocation>
<dbReference type="InterPro" id="IPR003140">
    <property type="entry name" value="PLipase/COase/thioEstase"/>
</dbReference>
<dbReference type="PANTHER" id="PTHR10655">
    <property type="entry name" value="LYSOPHOSPHOLIPASE-RELATED"/>
    <property type="match status" value="1"/>
</dbReference>
<evidence type="ECO:0000259" key="3">
    <source>
        <dbReference type="Pfam" id="PF02230"/>
    </source>
</evidence>
<sequence length="226" mass="25872">MHNDLAYEYDIHLPSGGEEGKKYPAVFALHGIGYDEQYMLSLVEDLKEEFILIGIRGDLPYEDGYAYYYLKEYGKPERKMFDDSIGKLKHFIEYALNQYPIDSDRVYLIGFSQGAILSMSLALILGDKIKGIAAMNGYIPSFVKEEYPLQPISHLSVFLTQGESDHIFPLNIGQENYEYLRQHAGAVKYTIYPAGHEISQDHQRDIVSWLRHDAFHHNSNKATNPA</sequence>
<evidence type="ECO:0000313" key="4">
    <source>
        <dbReference type="EMBL" id="ADP76499.1"/>
    </source>
</evidence>
<dbReference type="EMBL" id="CP002294">
    <property type="protein sequence ID" value="ADP76499.1"/>
    <property type="molecule type" value="Genomic_DNA"/>
</dbReference>
<keyword evidence="2" id="KW-0378">Hydrolase</keyword>
<dbReference type="AlphaFoldDB" id="A0A7U3YIQ5"/>
<dbReference type="Pfam" id="PF02230">
    <property type="entry name" value="Abhydrolase_2"/>
    <property type="match status" value="1"/>
</dbReference>
<evidence type="ECO:0000256" key="2">
    <source>
        <dbReference type="ARBA" id="ARBA00022801"/>
    </source>
</evidence>
<protein>
    <submittedName>
        <fullName evidence="4">Phospholipase/Carboxylesterase</fullName>
    </submittedName>
</protein>
<dbReference type="InterPro" id="IPR029058">
    <property type="entry name" value="AB_hydrolase_fold"/>
</dbReference>
<organism evidence="4">
    <name type="scientific">Geobacillus sp. (strain Y4.1MC1)</name>
    <dbReference type="NCBI Taxonomy" id="581103"/>
    <lineage>
        <taxon>Bacteria</taxon>
        <taxon>Bacillati</taxon>
        <taxon>Bacillota</taxon>
        <taxon>Bacilli</taxon>
        <taxon>Bacillales</taxon>
        <taxon>Anoxybacillaceae</taxon>
        <taxon>Geobacillus</taxon>
    </lineage>
</organism>
<comment type="similarity">
    <text evidence="1">Belongs to the AB hydrolase superfamily. AB hydrolase 2 family.</text>
</comment>